<organism evidence="1">
    <name type="scientific">Actinoplanes campanulatus</name>
    <dbReference type="NCBI Taxonomy" id="113559"/>
    <lineage>
        <taxon>Bacteria</taxon>
        <taxon>Bacillati</taxon>
        <taxon>Actinomycetota</taxon>
        <taxon>Actinomycetes</taxon>
        <taxon>Micromonosporales</taxon>
        <taxon>Micromonosporaceae</taxon>
        <taxon>Actinoplanes</taxon>
    </lineage>
</organism>
<dbReference type="RefSeq" id="WP_204293467.1">
    <property type="nucleotide sequence ID" value="NZ_BAAAGQ010000008.1"/>
</dbReference>
<reference evidence="1" key="1">
    <citation type="submission" date="2021-01" db="EMBL/GenBank/DDBJ databases">
        <title>Whole genome shotgun sequence of Actinoplanes capillaceus NBRC 16408.</title>
        <authorList>
            <person name="Komaki H."/>
            <person name="Tamura T."/>
        </authorList>
    </citation>
    <scope>NUCLEOTIDE SEQUENCE [LARGE SCALE GENOMIC DNA]</scope>
    <source>
        <strain evidence="1">NBRC 16408</strain>
    </source>
</reference>
<gene>
    <name evidence="1" type="ORF">Aca07nite_01350</name>
</gene>
<sequence>MKSSILGGGTWDGLFQERGTRLPAGHVAQPTEPETVVVCLRFEASAAATWSRTSGVRARFHEIDCP</sequence>
<proteinExistence type="predicted"/>
<evidence type="ECO:0000313" key="1">
    <source>
        <dbReference type="EMBL" id="GID42860.1"/>
    </source>
</evidence>
<protein>
    <submittedName>
        <fullName evidence="1">Uncharacterized protein</fullName>
    </submittedName>
</protein>
<dbReference type="EMBL" id="BOMF01000001">
    <property type="protein sequence ID" value="GID42860.1"/>
    <property type="molecule type" value="Genomic_DNA"/>
</dbReference>
<comment type="caution">
    <text evidence="1">The sequence shown here is derived from an EMBL/GenBank/DDBJ whole genome shotgun (WGS) entry which is preliminary data.</text>
</comment>
<name>A0ABQ3WB78_9ACTN</name>
<accession>A0ABQ3WB78</accession>